<dbReference type="AlphaFoldDB" id="A0A0D5Y8J3"/>
<proteinExistence type="predicted"/>
<geneLocation type="mitochondrion" evidence="2"/>
<sequence length="79" mass="9206">MFDVTWVFIRLGGFFFFGGLMLDIEIAILIMGLVVLHMNFGLKTILNDYIHINKIKIFLVFLIRLSSIEIGRYILEILL</sequence>
<reference evidence="2" key="1">
    <citation type="journal article" date="2015" name="Phycologia">
        <title>Unique repeat and plasmid sequences in the mitochondrial genome of Gracilaria chilensis (Gracilariales, Rhodophyta).</title>
        <authorList>
            <person name="Lee J.-M."/>
            <person name="Boo S.M."/>
            <person name="Mansilla A."/>
            <person name="Yoon H.S."/>
        </authorList>
    </citation>
    <scope>NUCLEOTIDE SEQUENCE</scope>
</reference>
<dbReference type="GeneID" id="24104055"/>
<protein>
    <submittedName>
        <fullName evidence="2">SdhD</fullName>
    </submittedName>
    <submittedName>
        <fullName evidence="3">Succinate:cytochrome c oxidoreductase subunit D</fullName>
    </submittedName>
</protein>
<evidence type="ECO:0000313" key="2">
    <source>
        <dbReference type="EMBL" id="AKA27613.1"/>
    </source>
</evidence>
<dbReference type="RefSeq" id="YP_009130758.1">
    <property type="nucleotide sequence ID" value="NC_026831.1"/>
</dbReference>
<dbReference type="EMBL" id="MF401962">
    <property type="protein sequence ID" value="ASP44541.1"/>
    <property type="molecule type" value="Genomic_DNA"/>
</dbReference>
<keyword evidence="2" id="KW-0496">Mitochondrion</keyword>
<dbReference type="Gene3D" id="1.20.1300.10">
    <property type="entry name" value="Fumarate reductase/succinate dehydrogenase, transmembrane subunit"/>
    <property type="match status" value="1"/>
</dbReference>
<reference evidence="3" key="2">
    <citation type="submission" date="2017-06" db="EMBL/GenBank/DDBJ databases">
        <title>Structure and comparison analysis of organelle genomes of economic red alga Gracilaria chilensis.</title>
        <authorList>
            <person name="Liu N."/>
            <person name="Zhang L."/>
            <person name="Liu T."/>
        </authorList>
    </citation>
    <scope>NUCLEOTIDE SEQUENCE</scope>
</reference>
<dbReference type="SUPFAM" id="SSF81343">
    <property type="entry name" value="Fumarate reductase respiratory complex transmembrane subunits"/>
    <property type="match status" value="1"/>
</dbReference>
<dbReference type="GO" id="GO:0016020">
    <property type="term" value="C:membrane"/>
    <property type="evidence" value="ECO:0007669"/>
    <property type="project" value="InterPro"/>
</dbReference>
<dbReference type="InterPro" id="IPR034804">
    <property type="entry name" value="SQR/QFR_C/D"/>
</dbReference>
<keyword evidence="1" id="KW-0472">Membrane</keyword>
<name>A0A0D5Y8J3_AGACH</name>
<accession>A0A0D5Y8J3</accession>
<keyword evidence="1" id="KW-1133">Transmembrane helix</keyword>
<dbReference type="EMBL" id="KP728466">
    <property type="protein sequence ID" value="AKA27613.1"/>
    <property type="molecule type" value="Genomic_DNA"/>
</dbReference>
<evidence type="ECO:0000313" key="3">
    <source>
        <dbReference type="EMBL" id="ASP44541.1"/>
    </source>
</evidence>
<keyword evidence="1" id="KW-0812">Transmembrane</keyword>
<evidence type="ECO:0000256" key="1">
    <source>
        <dbReference type="SAM" id="Phobius"/>
    </source>
</evidence>
<organism evidence="2">
    <name type="scientific">Agarophyton chilense</name>
    <name type="common">Red seaweed</name>
    <name type="synonym">Gracilaria chilensis</name>
    <dbReference type="NCBI Taxonomy" id="2510777"/>
    <lineage>
        <taxon>Eukaryota</taxon>
        <taxon>Rhodophyta</taxon>
        <taxon>Florideophyceae</taxon>
        <taxon>Rhodymeniophycidae</taxon>
        <taxon>Gracilariales</taxon>
        <taxon>Gracilariaceae</taxon>
        <taxon>Agarophyton</taxon>
    </lineage>
</organism>
<gene>
    <name evidence="2" type="primary">sdhD</name>
    <name evidence="2" type="ORF">Gchil_012</name>
</gene>
<feature type="transmembrane region" description="Helical" evidence="1">
    <location>
        <begin position="12"/>
        <end position="36"/>
    </location>
</feature>